<evidence type="ECO:0000313" key="2">
    <source>
        <dbReference type="Proteomes" id="UP000826212"/>
    </source>
</evidence>
<keyword evidence="2" id="KW-1185">Reference proteome</keyword>
<evidence type="ECO:0000313" key="1">
    <source>
        <dbReference type="EMBL" id="QZE15922.1"/>
    </source>
</evidence>
<dbReference type="EMBL" id="CP081303">
    <property type="protein sequence ID" value="QZE15922.1"/>
    <property type="molecule type" value="Genomic_DNA"/>
</dbReference>
<name>A0AC61NJM7_9BACT</name>
<organism evidence="1 2">
    <name type="scientific">Halosquirtibacter laminarini</name>
    <dbReference type="NCBI Taxonomy" id="3374600"/>
    <lineage>
        <taxon>Bacteria</taxon>
        <taxon>Pseudomonadati</taxon>
        <taxon>Bacteroidota</taxon>
        <taxon>Bacteroidia</taxon>
        <taxon>Marinilabiliales</taxon>
        <taxon>Prolixibacteraceae</taxon>
        <taxon>Halosquirtibacter</taxon>
    </lineage>
</organism>
<dbReference type="Proteomes" id="UP000826212">
    <property type="component" value="Chromosome"/>
</dbReference>
<protein>
    <submittedName>
        <fullName evidence="1">T9SS type A sorting domain-containing protein</fullName>
    </submittedName>
</protein>
<proteinExistence type="predicted"/>
<sequence>MYRLIVIIALLFSLRGVAAPPNWTVQIHKFEFSMTMIGTVEVDHIFMTQKDDMIAAFVGDECRGVSKIYVSSEKHVAYMIVYGNISYDDPDKVHFKVYDSNSDRVVDMNNLIDFKINGIFGSTPNPYLWSNTEQATSSEDNSFILEAFPNPSVHEVHIKLKNIEKKNVSVTLFNSEGIEMKRSSIDYWNDNITIDVSWLPSGVYIIVLETLGFIDKRKIIVQRK</sequence>
<reference evidence="1" key="1">
    <citation type="submission" date="2021-08" db="EMBL/GenBank/DDBJ databases">
        <title>Novel anaerobic bacterium isolated from sea squirt in East Sea, Republic of Korea.</title>
        <authorList>
            <person name="Nguyen T.H."/>
            <person name="Li Z."/>
            <person name="Lee Y.-J."/>
            <person name="Ko J."/>
            <person name="Kim S.-G."/>
        </authorList>
    </citation>
    <scope>NUCLEOTIDE SEQUENCE</scope>
    <source>
        <strain evidence="1">KCTC 25031</strain>
    </source>
</reference>
<gene>
    <name evidence="1" type="ORF">K4L44_08840</name>
</gene>
<accession>A0AC61NJM7</accession>